<dbReference type="PANTHER" id="PTHR46211">
    <property type="entry name" value="GLYCEROPHOSPHORYL DIESTER PHOSPHODIESTERASE"/>
    <property type="match status" value="1"/>
</dbReference>
<evidence type="ECO:0000313" key="2">
    <source>
        <dbReference type="EMBL" id="TDR32413.1"/>
    </source>
</evidence>
<keyword evidence="3" id="KW-1185">Reference proteome</keyword>
<dbReference type="GO" id="GO:0008081">
    <property type="term" value="F:phosphoric diester hydrolase activity"/>
    <property type="evidence" value="ECO:0007669"/>
    <property type="project" value="InterPro"/>
</dbReference>
<dbReference type="OrthoDB" id="9795622at2"/>
<dbReference type="Pfam" id="PF03009">
    <property type="entry name" value="GDPD"/>
    <property type="match status" value="1"/>
</dbReference>
<dbReference type="InterPro" id="IPR017946">
    <property type="entry name" value="PLC-like_Pdiesterase_TIM-brl"/>
</dbReference>
<proteinExistence type="predicted"/>
<dbReference type="SUPFAM" id="SSF51695">
    <property type="entry name" value="PLC-like phosphodiesterases"/>
    <property type="match status" value="1"/>
</dbReference>
<dbReference type="PROSITE" id="PS51704">
    <property type="entry name" value="GP_PDE"/>
    <property type="match status" value="1"/>
</dbReference>
<comment type="caution">
    <text evidence="2">The sequence shown here is derived from an EMBL/GenBank/DDBJ whole genome shotgun (WGS) entry which is preliminary data.</text>
</comment>
<reference evidence="2 3" key="1">
    <citation type="submission" date="2019-03" db="EMBL/GenBank/DDBJ databases">
        <title>Genomic Encyclopedia of Type Strains, Phase IV (KMG-IV): sequencing the most valuable type-strain genomes for metagenomic binning, comparative biology and taxonomic classification.</title>
        <authorList>
            <person name="Goeker M."/>
        </authorList>
    </citation>
    <scope>NUCLEOTIDE SEQUENCE [LARGE SCALE GENOMIC DNA]</scope>
    <source>
        <strain evidence="2 3">DSM 102852</strain>
    </source>
</reference>
<dbReference type="GO" id="GO:0006629">
    <property type="term" value="P:lipid metabolic process"/>
    <property type="evidence" value="ECO:0007669"/>
    <property type="project" value="InterPro"/>
</dbReference>
<gene>
    <name evidence="2" type="ORF">DFR44_104132</name>
</gene>
<feature type="domain" description="GP-PDE" evidence="1">
    <location>
        <begin position="17"/>
        <end position="284"/>
    </location>
</feature>
<dbReference type="InterPro" id="IPR030395">
    <property type="entry name" value="GP_PDE_dom"/>
</dbReference>
<dbReference type="Gene3D" id="3.20.20.190">
    <property type="entry name" value="Phosphatidylinositol (PI) phosphodiesterase"/>
    <property type="match status" value="1"/>
</dbReference>
<name>A0A4R6YA52_9BURK</name>
<dbReference type="EMBL" id="SNZE01000004">
    <property type="protein sequence ID" value="TDR32413.1"/>
    <property type="molecule type" value="Genomic_DNA"/>
</dbReference>
<dbReference type="PANTHER" id="PTHR46211:SF14">
    <property type="entry name" value="GLYCEROPHOSPHODIESTER PHOSPHODIESTERASE"/>
    <property type="match status" value="1"/>
</dbReference>
<organism evidence="2 3">
    <name type="scientific">Hydromonas duriensis</name>
    <dbReference type="NCBI Taxonomy" id="1527608"/>
    <lineage>
        <taxon>Bacteria</taxon>
        <taxon>Pseudomonadati</taxon>
        <taxon>Pseudomonadota</taxon>
        <taxon>Betaproteobacteria</taxon>
        <taxon>Burkholderiales</taxon>
        <taxon>Burkholderiaceae</taxon>
        <taxon>Hydromonas</taxon>
    </lineage>
</organism>
<evidence type="ECO:0000313" key="3">
    <source>
        <dbReference type="Proteomes" id="UP000294480"/>
    </source>
</evidence>
<dbReference type="AlphaFoldDB" id="A0A4R6YA52"/>
<protein>
    <submittedName>
        <fullName evidence="2">Glycerophosphoryl diester phosphodiesterase</fullName>
    </submittedName>
</protein>
<accession>A0A4R6YA52</accession>
<dbReference type="RefSeq" id="WP_133619273.1">
    <property type="nucleotide sequence ID" value="NZ_SNZE01000004.1"/>
</dbReference>
<dbReference type="Proteomes" id="UP000294480">
    <property type="component" value="Unassembled WGS sequence"/>
</dbReference>
<sequence length="287" mass="31913">MNTHSFKTQLPKLGHAPLIYAHRGAMAYCPQNTLPAFALAWAMGVDGIELDVQCSKDGVPLVFHDDTLEALTDGAGRTRDHDWAYLAQLDAGSHFSAEFKDCRIPTLEAVLRARPFGTFVNIELKTELPFDNEPNASTRDNRPVLMPEPLSATEIEARRIAQRTADCVQAVAQDVPDLLEHLIITSFHPAAIEAFHVLMPSVAIGHLFSRSTQFSTSPMMSKTPNLTLHLDVNDVSQADIEQAHAEGKHVNCWTVNEIEDAQRLIDWHVDGILTNYPDIMMALLKER</sequence>
<evidence type="ECO:0000259" key="1">
    <source>
        <dbReference type="PROSITE" id="PS51704"/>
    </source>
</evidence>